<dbReference type="AlphaFoldDB" id="A0A8G1XG98"/>
<organism evidence="1 2">
    <name type="scientific">Kitasatospora cineracea</name>
    <dbReference type="NCBI Taxonomy" id="88074"/>
    <lineage>
        <taxon>Bacteria</taxon>
        <taxon>Bacillati</taxon>
        <taxon>Actinomycetota</taxon>
        <taxon>Actinomycetes</taxon>
        <taxon>Kitasatosporales</taxon>
        <taxon>Streptomycetaceae</taxon>
        <taxon>Kitasatospora</taxon>
    </lineage>
</organism>
<dbReference type="InterPro" id="IPR046196">
    <property type="entry name" value="DUF6228"/>
</dbReference>
<reference evidence="1 2" key="1">
    <citation type="submission" date="2018-11" db="EMBL/GenBank/DDBJ databases">
        <title>Sequencing the genomes of 1000 actinobacteria strains.</title>
        <authorList>
            <person name="Klenk H.-P."/>
        </authorList>
    </citation>
    <scope>NUCLEOTIDE SEQUENCE [LARGE SCALE GENOMIC DNA]</scope>
    <source>
        <strain evidence="1 2">DSM 44780</strain>
    </source>
</reference>
<dbReference type="Proteomes" id="UP000267408">
    <property type="component" value="Unassembled WGS sequence"/>
</dbReference>
<gene>
    <name evidence="1" type="ORF">EDD39_3499</name>
</gene>
<comment type="caution">
    <text evidence="1">The sequence shown here is derived from an EMBL/GenBank/DDBJ whole genome shotgun (WGS) entry which is preliminary data.</text>
</comment>
<dbReference type="EMBL" id="RJVJ01000001">
    <property type="protein sequence ID" value="ROR45277.1"/>
    <property type="molecule type" value="Genomic_DNA"/>
</dbReference>
<accession>A0A8G1XG98</accession>
<protein>
    <submittedName>
        <fullName evidence="1">Uncharacterized protein</fullName>
    </submittedName>
</protein>
<name>A0A8G1XG98_9ACTN</name>
<evidence type="ECO:0000313" key="1">
    <source>
        <dbReference type="EMBL" id="ROR45277.1"/>
    </source>
</evidence>
<sequence>MVPGQVELVVQGAGASAASVRLFDWSRAEYEVAFAVEAIDDGLRARLETVTVTVWDSMGEFFDGLARDFRGWEGERVWVTNHLVVTATFGSGGHVYLGWTLRSGFFPGDWSCTVTTVIEAGEGMTAVAADLREFLREE</sequence>
<evidence type="ECO:0000313" key="2">
    <source>
        <dbReference type="Proteomes" id="UP000267408"/>
    </source>
</evidence>
<proteinExistence type="predicted"/>
<dbReference type="Pfam" id="PF19739">
    <property type="entry name" value="DUF6228"/>
    <property type="match status" value="1"/>
</dbReference>